<evidence type="ECO:0000313" key="2">
    <source>
        <dbReference type="EMBL" id="KAL3077790.1"/>
    </source>
</evidence>
<keyword evidence="1" id="KW-0732">Signal</keyword>
<dbReference type="Gene3D" id="2.60.110.10">
    <property type="entry name" value="Thaumatin"/>
    <property type="match status" value="1"/>
</dbReference>
<gene>
    <name evidence="2" type="ORF">niasHS_011593</name>
</gene>
<dbReference type="Proteomes" id="UP001620645">
    <property type="component" value="Unassembled WGS sequence"/>
</dbReference>
<proteinExistence type="predicted"/>
<evidence type="ECO:0000313" key="3">
    <source>
        <dbReference type="Proteomes" id="UP001620645"/>
    </source>
</evidence>
<dbReference type="AlphaFoldDB" id="A0ABD2IKL8"/>
<comment type="caution">
    <text evidence="2">The sequence shown here is derived from an EMBL/GenBank/DDBJ whole genome shotgun (WGS) entry which is preliminary data.</text>
</comment>
<evidence type="ECO:0000256" key="1">
    <source>
        <dbReference type="SAM" id="SignalP"/>
    </source>
</evidence>
<accession>A0ABD2IKL8</accession>
<reference evidence="2 3" key="1">
    <citation type="submission" date="2024-10" db="EMBL/GenBank/DDBJ databases">
        <authorList>
            <person name="Kim D."/>
        </authorList>
    </citation>
    <scope>NUCLEOTIDE SEQUENCE [LARGE SCALE GENOMIC DNA]</scope>
    <source>
        <strain evidence="2">Taebaek</strain>
    </source>
</reference>
<dbReference type="SMART" id="SM00205">
    <property type="entry name" value="THN"/>
    <property type="match status" value="1"/>
</dbReference>
<dbReference type="PROSITE" id="PS51367">
    <property type="entry name" value="THAUMATIN_2"/>
    <property type="match status" value="1"/>
</dbReference>
<dbReference type="SUPFAM" id="SSF49870">
    <property type="entry name" value="Osmotin, thaumatin-like protein"/>
    <property type="match status" value="1"/>
</dbReference>
<keyword evidence="3" id="KW-1185">Reference proteome</keyword>
<feature type="chain" id="PRO_5044832109" evidence="1">
    <location>
        <begin position="16"/>
        <end position="505"/>
    </location>
</feature>
<name>A0ABD2IKL8_HETSC</name>
<feature type="signal peptide" evidence="1">
    <location>
        <begin position="1"/>
        <end position="15"/>
    </location>
</feature>
<protein>
    <submittedName>
        <fullName evidence="2">Uncharacterized protein</fullName>
    </submittedName>
</protein>
<dbReference type="EMBL" id="JBICCN010000320">
    <property type="protein sequence ID" value="KAL3077790.1"/>
    <property type="molecule type" value="Genomic_DNA"/>
</dbReference>
<dbReference type="InterPro" id="IPR001938">
    <property type="entry name" value="Thaumatin"/>
</dbReference>
<dbReference type="Pfam" id="PF00314">
    <property type="entry name" value="Thaumatin"/>
    <property type="match status" value="1"/>
</dbReference>
<dbReference type="InterPro" id="IPR037176">
    <property type="entry name" value="Osmotin/thaumatin-like_sf"/>
</dbReference>
<sequence length="505" mass="55503">MIGQLFASVLPLVLFANFINVGEMVRGGINSLSKTNGGGPPIQPNPSVNLLVTNAAHSLNSLRLNPLVEVNQHQSTPTKAHQQNMRQVKKGKAANKKGVKVGSKVKLQQKLKSGVKSKVLGEKKSKLGLVMFYVFMLFSVFVPQQNMPNNVMIHYNNQFVPIEQQFLSCQPSTNPVGQKCEFIVEQMEMNKDIPKVSIWANLDDANETIQKLGETDIRPCEVDNDGHSSYCETELEIKPNEIDTLPKMLISNVEKYKYNLLNNGTKVAAARGGGRKLAQLGANDAGCGSGQVKFTYINGCPYKLWLYRTSLEHSQATVTPLESGTVAEECVPNVLTSGRVVPNTDCDKKDCNPLGVPPISLFEMTFTPDQFFDASYVDGVNVPIGVRFQNCDENGDKTITFNNQLTKLDSLTQKLPADMFVKDEYEKTKIKSLCGTYNSDDVCCRAAYGTPDTCQPTNWAPEKQAIYNALRAANPDGYTYAYDDKTAIKKCSSSSAAIVGFCTNV</sequence>
<dbReference type="PANTHER" id="PTHR31048">
    <property type="entry name" value="OS03G0233200 PROTEIN"/>
    <property type="match status" value="1"/>
</dbReference>
<organism evidence="2 3">
    <name type="scientific">Heterodera schachtii</name>
    <name type="common">Sugarbeet cyst nematode worm</name>
    <name type="synonym">Tylenchus schachtii</name>
    <dbReference type="NCBI Taxonomy" id="97005"/>
    <lineage>
        <taxon>Eukaryota</taxon>
        <taxon>Metazoa</taxon>
        <taxon>Ecdysozoa</taxon>
        <taxon>Nematoda</taxon>
        <taxon>Chromadorea</taxon>
        <taxon>Rhabditida</taxon>
        <taxon>Tylenchina</taxon>
        <taxon>Tylenchomorpha</taxon>
        <taxon>Tylenchoidea</taxon>
        <taxon>Heteroderidae</taxon>
        <taxon>Heteroderinae</taxon>
        <taxon>Heterodera</taxon>
    </lineage>
</organism>